<dbReference type="PANTHER" id="PTHR23113">
    <property type="entry name" value="GUANINE NUCLEOTIDE EXCHANGE FACTOR"/>
    <property type="match status" value="1"/>
</dbReference>
<dbReference type="EMBL" id="KQ965738">
    <property type="protein sequence ID" value="KXS19585.1"/>
    <property type="molecule type" value="Genomic_DNA"/>
</dbReference>
<dbReference type="InterPro" id="IPR036964">
    <property type="entry name" value="RASGEF_cat_dom_sf"/>
</dbReference>
<dbReference type="GO" id="GO:0005085">
    <property type="term" value="F:guanyl-nucleotide exchange factor activity"/>
    <property type="evidence" value="ECO:0007669"/>
    <property type="project" value="UniProtKB-KW"/>
</dbReference>
<protein>
    <recommendedName>
        <fullName evidence="4">Ras-GEF domain-containing protein</fullName>
    </recommendedName>
</protein>
<evidence type="ECO:0000259" key="4">
    <source>
        <dbReference type="PROSITE" id="PS50009"/>
    </source>
</evidence>
<reference evidence="5 6" key="1">
    <citation type="journal article" date="2015" name="Genome Biol. Evol.">
        <title>Phylogenomic analyses indicate that early fungi evolved digesting cell walls of algal ancestors of land plants.</title>
        <authorList>
            <person name="Chang Y."/>
            <person name="Wang S."/>
            <person name="Sekimoto S."/>
            <person name="Aerts A.L."/>
            <person name="Choi C."/>
            <person name="Clum A."/>
            <person name="LaButti K.M."/>
            <person name="Lindquist E.A."/>
            <person name="Yee Ngan C."/>
            <person name="Ohm R.A."/>
            <person name="Salamov A.A."/>
            <person name="Grigoriev I.V."/>
            <person name="Spatafora J.W."/>
            <person name="Berbee M.L."/>
        </authorList>
    </citation>
    <scope>NUCLEOTIDE SEQUENCE [LARGE SCALE GENOMIC DNA]</scope>
    <source>
        <strain evidence="5 6">JEL478</strain>
    </source>
</reference>
<evidence type="ECO:0000256" key="1">
    <source>
        <dbReference type="ARBA" id="ARBA00022658"/>
    </source>
</evidence>
<dbReference type="SMART" id="SM00147">
    <property type="entry name" value="RasGEF"/>
    <property type="match status" value="1"/>
</dbReference>
<dbReference type="InterPro" id="IPR008937">
    <property type="entry name" value="Ras-like_GEF"/>
</dbReference>
<gene>
    <name evidence="5" type="ORF">M427DRAFT_453854</name>
</gene>
<feature type="region of interest" description="Disordered" evidence="3">
    <location>
        <begin position="37"/>
        <end position="98"/>
    </location>
</feature>
<proteinExistence type="predicted"/>
<evidence type="ECO:0000256" key="3">
    <source>
        <dbReference type="SAM" id="MobiDB-lite"/>
    </source>
</evidence>
<dbReference type="PROSITE" id="PS50009">
    <property type="entry name" value="RASGEF_CAT"/>
    <property type="match status" value="1"/>
</dbReference>
<organism evidence="5 6">
    <name type="scientific">Gonapodya prolifera (strain JEL478)</name>
    <name type="common">Monoblepharis prolifera</name>
    <dbReference type="NCBI Taxonomy" id="1344416"/>
    <lineage>
        <taxon>Eukaryota</taxon>
        <taxon>Fungi</taxon>
        <taxon>Fungi incertae sedis</taxon>
        <taxon>Chytridiomycota</taxon>
        <taxon>Chytridiomycota incertae sedis</taxon>
        <taxon>Monoblepharidomycetes</taxon>
        <taxon>Monoblepharidales</taxon>
        <taxon>Gonapodyaceae</taxon>
        <taxon>Gonapodya</taxon>
    </lineage>
</organism>
<dbReference type="PANTHER" id="PTHR23113:SF99">
    <property type="entry name" value="RASGEF DOMAIN-CONTAINING PROTEIN"/>
    <property type="match status" value="1"/>
</dbReference>
<feature type="region of interest" description="Disordered" evidence="3">
    <location>
        <begin position="701"/>
        <end position="737"/>
    </location>
</feature>
<feature type="compositionally biased region" description="Pro residues" evidence="3">
    <location>
        <begin position="74"/>
        <end position="86"/>
    </location>
</feature>
<dbReference type="Proteomes" id="UP000070544">
    <property type="component" value="Unassembled WGS sequence"/>
</dbReference>
<feature type="compositionally biased region" description="Polar residues" evidence="3">
    <location>
        <begin position="261"/>
        <end position="274"/>
    </location>
</feature>
<feature type="domain" description="Ras-GEF" evidence="4">
    <location>
        <begin position="223"/>
        <end position="503"/>
    </location>
</feature>
<accession>A0A139ASW1</accession>
<keyword evidence="1 2" id="KW-0344">Guanine-nucleotide releasing factor</keyword>
<sequence length="737" mass="81308">MFALLKQGTTAEEQKKIIRYGEACTSRLKVAIEAQTSPPSGVVGAGSPGLGMSPSPTSRAPSPLPTRAQIPSPIYAPPRSPSPNARPYPANDRSLRGATPPTYFTQADIPTPPQVTVQFHQSSQSVSNLPAQLPEEPFPDDPIPRIPSSSLLAKHKLAFEQLKKKNAEYDKLQQDQGRDQGQNAYQRMKIVHDDLVRLTAECKAMTELIQSSKDKTIPKDADDRKKVARAITLLFAPHFRHITPNAIAKYIFGDRAVELQSTGAKSPRSKTQGLPVSMDNEPDPSEALANVIHLTNFLTNIVQTSILMPRDRLPPLEGWVGVAEVLYKQGDVHSLHAILKGLLSPAILRLDETRDRVARRDRLTMMETWGNECGLPPSNRAALLRLCGQPLKDGGDNVWMVYRSQTLSSFKEKPTFVPILDAALDEMRGMGPEAWASSNAYRGAAASSMAALSVALQGMPEMIKSMGKRTKEDYEWNHWILTRSFATKAKIMELSKALEIDEPPRQPAPSPRSVTPPVNKLSYFGLGDSNNARTPLPITNQNAVSAVDEFPDVLPPIADGRNVTAELAYLFPNVRAHVLERNQAKSPTSSDGAWQNTGGDLRETTWENVGNDQFATSGVEGGQNDVWTYNPQGYDPDYQEERTEEEGGNSVFIFPDTASVLFDENDPPNFSVGDQLEEKSDVTIHSAVDTVDALFNNYTEESRRRRMQHAQEERDNDQSSSLQRLSTHGRAPYSGQK</sequence>
<dbReference type="SUPFAM" id="SSF48366">
    <property type="entry name" value="Ras GEF"/>
    <property type="match status" value="1"/>
</dbReference>
<keyword evidence="6" id="KW-1185">Reference proteome</keyword>
<evidence type="ECO:0000313" key="6">
    <source>
        <dbReference type="Proteomes" id="UP000070544"/>
    </source>
</evidence>
<evidence type="ECO:0000256" key="2">
    <source>
        <dbReference type="PROSITE-ProRule" id="PRU00168"/>
    </source>
</evidence>
<dbReference type="InterPro" id="IPR023578">
    <property type="entry name" value="Ras_GEF_dom_sf"/>
</dbReference>
<name>A0A139ASW1_GONPJ</name>
<dbReference type="GO" id="GO:0007264">
    <property type="term" value="P:small GTPase-mediated signal transduction"/>
    <property type="evidence" value="ECO:0007669"/>
    <property type="project" value="InterPro"/>
</dbReference>
<feature type="region of interest" description="Disordered" evidence="3">
    <location>
        <begin position="261"/>
        <end position="281"/>
    </location>
</feature>
<dbReference type="Gene3D" id="1.10.840.10">
    <property type="entry name" value="Ras guanine-nucleotide exchange factors catalytic domain"/>
    <property type="match status" value="1"/>
</dbReference>
<dbReference type="AlphaFoldDB" id="A0A139ASW1"/>
<dbReference type="Pfam" id="PF00617">
    <property type="entry name" value="RasGEF"/>
    <property type="match status" value="1"/>
</dbReference>
<evidence type="ECO:0000313" key="5">
    <source>
        <dbReference type="EMBL" id="KXS19585.1"/>
    </source>
</evidence>
<dbReference type="InterPro" id="IPR001895">
    <property type="entry name" value="RASGEF_cat_dom"/>
</dbReference>